<evidence type="ECO:0000256" key="1">
    <source>
        <dbReference type="SAM" id="Phobius"/>
    </source>
</evidence>
<organism evidence="2 3">
    <name type="scientific">Streptomyces collinus (strain DSM 40733 / Tue 365)</name>
    <dbReference type="NCBI Taxonomy" id="1214242"/>
    <lineage>
        <taxon>Bacteria</taxon>
        <taxon>Bacillati</taxon>
        <taxon>Actinomycetota</taxon>
        <taxon>Actinomycetes</taxon>
        <taxon>Kitasatosporales</taxon>
        <taxon>Streptomycetaceae</taxon>
        <taxon>Streptomyces</taxon>
    </lineage>
</organism>
<keyword evidence="1" id="KW-0472">Membrane</keyword>
<gene>
    <name evidence="2" type="ORF">B446_23940</name>
</gene>
<accession>S5V8Z0</accession>
<sequence length="102" mass="10687">MHLLLVVGAWLAVALFVAAGAASVVTGWVPWPARRRVVRPRLWGYGTLLTSLGLSLLLLLGPLEDAGAGIVAFGGYCVLFLAGFVVQALAQRPGRDTTKTAS</sequence>
<name>S5V8Z0_STRC3</name>
<dbReference type="STRING" id="1214242.B446_23940"/>
<reference evidence="3" key="1">
    <citation type="submission" date="2012-10" db="EMBL/GenBank/DDBJ databases">
        <title>The complete genome sequence of Streptomyces collinus Tu 365.</title>
        <authorList>
            <person name="Ruckert C."/>
            <person name="Szczepanowski R."/>
            <person name="Goesmann A."/>
            <person name="Pross E.K."/>
            <person name="Musiol E.M."/>
            <person name="Blin K."/>
            <person name="Wohlleben W."/>
            <person name="Puhler A."/>
            <person name="Weber T."/>
            <person name="Kalinowski J."/>
        </authorList>
    </citation>
    <scope>NUCLEOTIDE SEQUENCE [LARGE SCALE GENOMIC DNA]</scope>
    <source>
        <strain evidence="3">DSM 40733 / Tue 365</strain>
    </source>
</reference>
<proteinExistence type="predicted"/>
<evidence type="ECO:0000313" key="3">
    <source>
        <dbReference type="Proteomes" id="UP000015423"/>
    </source>
</evidence>
<dbReference type="PATRIC" id="fig|1214242.5.peg.4902"/>
<keyword evidence="1" id="KW-0812">Transmembrane</keyword>
<protein>
    <submittedName>
        <fullName evidence="2">Uncharacterized protein</fullName>
    </submittedName>
</protein>
<keyword evidence="3" id="KW-1185">Reference proteome</keyword>
<dbReference type="eggNOG" id="ENOG5030KUS">
    <property type="taxonomic scope" value="Bacteria"/>
</dbReference>
<feature type="transmembrane region" description="Helical" evidence="1">
    <location>
        <begin position="68"/>
        <end position="90"/>
    </location>
</feature>
<dbReference type="AlphaFoldDB" id="S5V8Z0"/>
<dbReference type="HOGENOM" id="CLU_2262330_0_0_11"/>
<dbReference type="RefSeq" id="WP_020942030.1">
    <property type="nucleotide sequence ID" value="NC_021985.1"/>
</dbReference>
<dbReference type="EMBL" id="CP006259">
    <property type="protein sequence ID" value="AGS71599.1"/>
    <property type="molecule type" value="Genomic_DNA"/>
</dbReference>
<dbReference type="Proteomes" id="UP000015423">
    <property type="component" value="Chromosome"/>
</dbReference>
<reference evidence="2 3" key="2">
    <citation type="journal article" date="2013" name="J. Biotechnol.">
        <title>Complete genome sequence of the kirromycin producer Streptomyces collinus Tu 365 consisting of a linear chromosome and two linear plasmids.</title>
        <authorList>
            <person name="Ruckert C."/>
            <person name="Szczepanowski R."/>
            <person name="Albersmeier A."/>
            <person name="Goesmann A."/>
            <person name="Iftime D."/>
            <person name="Musiol E.M."/>
            <person name="Blin K."/>
            <person name="Wohlleben W."/>
            <person name="Puhler A."/>
            <person name="Kalinowski J."/>
            <person name="Weber T."/>
        </authorList>
    </citation>
    <scope>NUCLEOTIDE SEQUENCE [LARGE SCALE GENOMIC DNA]</scope>
    <source>
        <strain evidence="3">DSM 40733 / Tue 365</strain>
    </source>
</reference>
<keyword evidence="1" id="KW-1133">Transmembrane helix</keyword>
<dbReference type="KEGG" id="sci:B446_23940"/>
<evidence type="ECO:0000313" key="2">
    <source>
        <dbReference type="EMBL" id="AGS71599.1"/>
    </source>
</evidence>
<feature type="transmembrane region" description="Helical" evidence="1">
    <location>
        <begin position="42"/>
        <end position="61"/>
    </location>
</feature>